<evidence type="ECO:0000256" key="1">
    <source>
        <dbReference type="SAM" id="Phobius"/>
    </source>
</evidence>
<dbReference type="KEGG" id="gmx:100526890"/>
<dbReference type="EMBL" id="BT091692">
    <property type="protein sequence ID" value="ACU15902.1"/>
    <property type="molecule type" value="mRNA"/>
</dbReference>
<keyword evidence="1" id="KW-0472">Membrane</keyword>
<sequence>MADLMKRIPLMEAEQANGPNMLLQPSTVAIITTTVTGMTTHTTTMNALFITEALSMVMAMGHISRVTLTPQNGTTMVVVMVINYLYLIHSICWATSYSMLCCTTHK</sequence>
<keyword evidence="1" id="KW-0812">Transmembrane</keyword>
<feature type="transmembrane region" description="Helical" evidence="1">
    <location>
        <begin position="47"/>
        <end position="64"/>
    </location>
</feature>
<feature type="transmembrane region" description="Helical" evidence="1">
    <location>
        <begin position="76"/>
        <end position="100"/>
    </location>
</feature>
<name>C6T2N3_SOYBN</name>
<organism evidence="2">
    <name type="scientific">Glycine max</name>
    <name type="common">Soybean</name>
    <name type="synonym">Glycine hispida</name>
    <dbReference type="NCBI Taxonomy" id="3847"/>
    <lineage>
        <taxon>Eukaryota</taxon>
        <taxon>Viridiplantae</taxon>
        <taxon>Streptophyta</taxon>
        <taxon>Embryophyta</taxon>
        <taxon>Tracheophyta</taxon>
        <taxon>Spermatophyta</taxon>
        <taxon>Magnoliopsida</taxon>
        <taxon>eudicotyledons</taxon>
        <taxon>Gunneridae</taxon>
        <taxon>Pentapetalae</taxon>
        <taxon>rosids</taxon>
        <taxon>fabids</taxon>
        <taxon>Fabales</taxon>
        <taxon>Fabaceae</taxon>
        <taxon>Papilionoideae</taxon>
        <taxon>50 kb inversion clade</taxon>
        <taxon>NPAAA clade</taxon>
        <taxon>indigoferoid/millettioid clade</taxon>
        <taxon>Phaseoleae</taxon>
        <taxon>Glycine</taxon>
        <taxon>Glycine subgen. Soja</taxon>
    </lineage>
</organism>
<proteinExistence type="evidence at transcript level"/>
<evidence type="ECO:0000313" key="2">
    <source>
        <dbReference type="EMBL" id="ACU15902.1"/>
    </source>
</evidence>
<keyword evidence="1" id="KW-1133">Transmembrane helix</keyword>
<dbReference type="GeneID" id="100526890"/>
<reference evidence="2" key="1">
    <citation type="submission" date="2009-08" db="EMBL/GenBank/DDBJ databases">
        <authorList>
            <person name="Cheung F."/>
            <person name="Xiao Y."/>
            <person name="Chan A."/>
            <person name="Moskal W."/>
            <person name="Town C.D."/>
        </authorList>
    </citation>
    <scope>NUCLEOTIDE SEQUENCE</scope>
</reference>
<dbReference type="ExpressionAtlas" id="C6T2N3">
    <property type="expression patterns" value="baseline and differential"/>
</dbReference>
<dbReference type="AlphaFoldDB" id="C6T2N3"/>
<dbReference type="RefSeq" id="NP_001235573.2">
    <property type="nucleotide sequence ID" value="NM_001248644.2"/>
</dbReference>
<accession>C6T2N3</accession>
<protein>
    <submittedName>
        <fullName evidence="2">Uncharacterized protein</fullName>
    </submittedName>
</protein>